<dbReference type="EMBL" id="FXTT01000002">
    <property type="protein sequence ID" value="SMP19115.1"/>
    <property type="molecule type" value="Genomic_DNA"/>
</dbReference>
<gene>
    <name evidence="5" type="ORF">SAMN06265374_2001</name>
</gene>
<feature type="transmembrane region" description="Helical" evidence="3">
    <location>
        <begin position="40"/>
        <end position="59"/>
    </location>
</feature>
<dbReference type="Gene3D" id="3.60.40.10">
    <property type="entry name" value="PPM-type phosphatase domain"/>
    <property type="match status" value="1"/>
</dbReference>
<dbReference type="SMART" id="SM00331">
    <property type="entry name" value="PP2C_SIG"/>
    <property type="match status" value="1"/>
</dbReference>
<keyword evidence="1" id="KW-0378">Hydrolase</keyword>
<evidence type="ECO:0000313" key="6">
    <source>
        <dbReference type="Proteomes" id="UP001157914"/>
    </source>
</evidence>
<comment type="caution">
    <text evidence="5">The sequence shown here is derived from an EMBL/GenBank/DDBJ whole genome shotgun (WGS) entry which is preliminary data.</text>
</comment>
<keyword evidence="3" id="KW-0472">Membrane</keyword>
<dbReference type="PANTHER" id="PTHR43156:SF9">
    <property type="entry name" value="HAMP DOMAIN-CONTAINING PROTEIN"/>
    <property type="match status" value="1"/>
</dbReference>
<dbReference type="PANTHER" id="PTHR43156">
    <property type="entry name" value="STAGE II SPORULATION PROTEIN E-RELATED"/>
    <property type="match status" value="1"/>
</dbReference>
<dbReference type="InterPro" id="IPR052016">
    <property type="entry name" value="Bact_Sigma-Reg"/>
</dbReference>
<evidence type="ECO:0000256" key="2">
    <source>
        <dbReference type="SAM" id="Coils"/>
    </source>
</evidence>
<dbReference type="Pfam" id="PF07228">
    <property type="entry name" value="SpoIIE"/>
    <property type="match status" value="1"/>
</dbReference>
<feature type="coiled-coil region" evidence="2">
    <location>
        <begin position="254"/>
        <end position="288"/>
    </location>
</feature>
<name>A0ABY1NVK3_9HYPH</name>
<protein>
    <submittedName>
        <fullName evidence="5">Serine phosphatase RsbU, regulator of sigma subunit</fullName>
    </submittedName>
</protein>
<keyword evidence="2" id="KW-0175">Coiled coil</keyword>
<sequence length="552" mass="61533">MIFRFHHSELAQKHGVTNNNGIYCMNLTQLLQTSRLLPTIAYSVGLGLIAMTVTTIWVADTRFIAEQNRIGAEVNLSGRQRMLSQRIGMIAQDMTDYQRVNNVDAHALLAGCADQMMRAHVALLSTNLDLINKALADAIKCEPGIATQHPVGDLSPELREAFFGGERPLDTLLRKYIDTAVNIASQEYPEQADLDKILLLANQELPGKLNTLVRRFQEEGEQSLNALTEFITYMWLLTLLLIALEVLLIFRPMARTIQRTMSQLQDALAASEANKAELKTVNDQLLESIQYARKIQEGVLPDLADMRSSMRDVALLWEPLQVVSGDYVWSTRRDNKAIFFVADCTGHGVPGALLTMVVSSELTKLLDDLDVLDPEDLMLRLDKTVRRRLGQEDPSGATLSIDKTDDGFEAALAIFDYEDSSLTYVGAGIPLFVLSQDGVTRVSADRHRLGYRSLRRPESFKVHRMTLGPDDTFYLATDGTTDHIGGDKKRAFGRKRLFDVLEANAYADLETQLSKLKTVLEDYRGDEPARDDYTVLAVSPHLKSSAGGTRVN</sequence>
<keyword evidence="3" id="KW-0812">Transmembrane</keyword>
<keyword evidence="6" id="KW-1185">Reference proteome</keyword>
<feature type="domain" description="PPM-type phosphatase" evidence="4">
    <location>
        <begin position="308"/>
        <end position="540"/>
    </location>
</feature>
<organism evidence="5 6">
    <name type="scientific">Roseibium denhamense</name>
    <dbReference type="NCBI Taxonomy" id="76305"/>
    <lineage>
        <taxon>Bacteria</taxon>
        <taxon>Pseudomonadati</taxon>
        <taxon>Pseudomonadota</taxon>
        <taxon>Alphaproteobacteria</taxon>
        <taxon>Hyphomicrobiales</taxon>
        <taxon>Stappiaceae</taxon>
        <taxon>Roseibium</taxon>
    </lineage>
</organism>
<evidence type="ECO:0000313" key="5">
    <source>
        <dbReference type="EMBL" id="SMP19115.1"/>
    </source>
</evidence>
<dbReference type="InterPro" id="IPR001932">
    <property type="entry name" value="PPM-type_phosphatase-like_dom"/>
</dbReference>
<evidence type="ECO:0000256" key="1">
    <source>
        <dbReference type="ARBA" id="ARBA00022801"/>
    </source>
</evidence>
<dbReference type="SUPFAM" id="SSF81606">
    <property type="entry name" value="PP2C-like"/>
    <property type="match status" value="1"/>
</dbReference>
<feature type="transmembrane region" description="Helical" evidence="3">
    <location>
        <begin position="230"/>
        <end position="250"/>
    </location>
</feature>
<accession>A0ABY1NVK3</accession>
<keyword evidence="3" id="KW-1133">Transmembrane helix</keyword>
<proteinExistence type="predicted"/>
<dbReference type="Proteomes" id="UP001157914">
    <property type="component" value="Unassembled WGS sequence"/>
</dbReference>
<reference evidence="5 6" key="1">
    <citation type="submission" date="2017-05" db="EMBL/GenBank/DDBJ databases">
        <authorList>
            <person name="Varghese N."/>
            <person name="Submissions S."/>
        </authorList>
    </citation>
    <scope>NUCLEOTIDE SEQUENCE [LARGE SCALE GENOMIC DNA]</scope>
    <source>
        <strain evidence="5 6">DSM 15949</strain>
    </source>
</reference>
<evidence type="ECO:0000259" key="4">
    <source>
        <dbReference type="SMART" id="SM00331"/>
    </source>
</evidence>
<dbReference type="InterPro" id="IPR036457">
    <property type="entry name" value="PPM-type-like_dom_sf"/>
</dbReference>
<evidence type="ECO:0000256" key="3">
    <source>
        <dbReference type="SAM" id="Phobius"/>
    </source>
</evidence>